<dbReference type="RefSeq" id="WP_079440021.1">
    <property type="nucleotide sequence ID" value="NZ_MZGT01000029.1"/>
</dbReference>
<feature type="transmembrane region" description="Helical" evidence="7">
    <location>
        <begin position="197"/>
        <end position="216"/>
    </location>
</feature>
<keyword evidence="3" id="KW-1003">Cell membrane</keyword>
<dbReference type="PANTHER" id="PTHR32322">
    <property type="entry name" value="INNER MEMBRANE TRANSPORTER"/>
    <property type="match status" value="1"/>
</dbReference>
<evidence type="ECO:0000313" key="9">
    <source>
        <dbReference type="EMBL" id="OPJ61601.1"/>
    </source>
</evidence>
<feature type="transmembrane region" description="Helical" evidence="7">
    <location>
        <begin position="228"/>
        <end position="247"/>
    </location>
</feature>
<evidence type="ECO:0000256" key="5">
    <source>
        <dbReference type="ARBA" id="ARBA00022989"/>
    </source>
</evidence>
<feature type="transmembrane region" description="Helical" evidence="7">
    <location>
        <begin position="21"/>
        <end position="41"/>
    </location>
</feature>
<protein>
    <submittedName>
        <fullName evidence="9">Putative amino-acid metabolite efflux pump</fullName>
    </submittedName>
</protein>
<dbReference type="Pfam" id="PF00892">
    <property type="entry name" value="EamA"/>
    <property type="match status" value="2"/>
</dbReference>
<feature type="transmembrane region" description="Helical" evidence="7">
    <location>
        <begin position="284"/>
        <end position="302"/>
    </location>
</feature>
<evidence type="ECO:0000313" key="10">
    <source>
        <dbReference type="Proteomes" id="UP000191056"/>
    </source>
</evidence>
<dbReference type="OrthoDB" id="9805239at2"/>
<feature type="domain" description="EamA" evidence="8">
    <location>
        <begin position="167"/>
        <end position="301"/>
    </location>
</feature>
<dbReference type="EMBL" id="MZGT01000029">
    <property type="protein sequence ID" value="OPJ61601.1"/>
    <property type="molecule type" value="Genomic_DNA"/>
</dbReference>
<reference evidence="9 10" key="1">
    <citation type="submission" date="2017-03" db="EMBL/GenBank/DDBJ databases">
        <title>Genome sequence of Clostridium chromiireducens DSM 23318.</title>
        <authorList>
            <person name="Poehlein A."/>
            <person name="Daniel R."/>
        </authorList>
    </citation>
    <scope>NUCLEOTIDE SEQUENCE [LARGE SCALE GENOMIC DNA]</scope>
    <source>
        <strain evidence="9 10">DSM 23318</strain>
    </source>
</reference>
<dbReference type="AlphaFoldDB" id="A0A1V4INI8"/>
<feature type="transmembrane region" description="Helical" evidence="7">
    <location>
        <begin position="88"/>
        <end position="107"/>
    </location>
</feature>
<evidence type="ECO:0000256" key="4">
    <source>
        <dbReference type="ARBA" id="ARBA00022692"/>
    </source>
</evidence>
<name>A0A1V4INI8_9CLOT</name>
<dbReference type="InterPro" id="IPR037185">
    <property type="entry name" value="EmrE-like"/>
</dbReference>
<dbReference type="InterPro" id="IPR050638">
    <property type="entry name" value="AA-Vitamin_Transporters"/>
</dbReference>
<keyword evidence="10" id="KW-1185">Reference proteome</keyword>
<keyword evidence="5 7" id="KW-1133">Transmembrane helix</keyword>
<evidence type="ECO:0000256" key="2">
    <source>
        <dbReference type="ARBA" id="ARBA00007362"/>
    </source>
</evidence>
<keyword evidence="4 7" id="KW-0812">Transmembrane</keyword>
<organism evidence="9 10">
    <name type="scientific">Clostridium chromiireducens</name>
    <dbReference type="NCBI Taxonomy" id="225345"/>
    <lineage>
        <taxon>Bacteria</taxon>
        <taxon>Bacillati</taxon>
        <taxon>Bacillota</taxon>
        <taxon>Clostridia</taxon>
        <taxon>Eubacteriales</taxon>
        <taxon>Clostridiaceae</taxon>
        <taxon>Clostridium</taxon>
    </lineage>
</organism>
<dbReference type="Proteomes" id="UP000191056">
    <property type="component" value="Unassembled WGS sequence"/>
</dbReference>
<feature type="transmembrane region" description="Helical" evidence="7">
    <location>
        <begin position="141"/>
        <end position="159"/>
    </location>
</feature>
<feature type="transmembrane region" description="Helical" evidence="7">
    <location>
        <begin position="165"/>
        <end position="185"/>
    </location>
</feature>
<evidence type="ECO:0000256" key="1">
    <source>
        <dbReference type="ARBA" id="ARBA00004651"/>
    </source>
</evidence>
<dbReference type="SUPFAM" id="SSF103481">
    <property type="entry name" value="Multidrug resistance efflux transporter EmrE"/>
    <property type="match status" value="2"/>
</dbReference>
<dbReference type="STRING" id="225345.CLCHR_23950"/>
<dbReference type="Gene3D" id="1.10.3730.20">
    <property type="match status" value="1"/>
</dbReference>
<evidence type="ECO:0000259" key="8">
    <source>
        <dbReference type="Pfam" id="PF00892"/>
    </source>
</evidence>
<feature type="transmembrane region" description="Helical" evidence="7">
    <location>
        <begin position="47"/>
        <end position="68"/>
    </location>
</feature>
<sequence>MLKAKPLINNQKMDLFKGTLPHYYLASTGAVILWSASFIATKLAYETFAPIQLGAVRTLFAVIIFWFIRRISSNDEKIKKEDRIRIAFSGFLGITLYFAIENIGVSMTSSSNSALIVASFPAVTTLLEFFIYHLKPNLKKVLGIIIAIIGVAVLTQINVDGDSKSMLGNVILIGAGIVWAFYNFITRNLTNKYSSITLTYYQMKAGLIFFLPLVLIENKTWKMPTITSASALIYLSIGCSIVAFLLYNLGLRKLSASISVSLMNLVPVLGLVFSILILHESVSAIQILGGIIVIFGVILSSIQRGEN</sequence>
<feature type="transmembrane region" description="Helical" evidence="7">
    <location>
        <begin position="113"/>
        <end position="134"/>
    </location>
</feature>
<comment type="caution">
    <text evidence="9">The sequence shown here is derived from an EMBL/GenBank/DDBJ whole genome shotgun (WGS) entry which is preliminary data.</text>
</comment>
<evidence type="ECO:0000256" key="3">
    <source>
        <dbReference type="ARBA" id="ARBA00022475"/>
    </source>
</evidence>
<comment type="similarity">
    <text evidence="2">Belongs to the EamA transporter family.</text>
</comment>
<proteinExistence type="inferred from homology"/>
<evidence type="ECO:0000256" key="7">
    <source>
        <dbReference type="SAM" id="Phobius"/>
    </source>
</evidence>
<evidence type="ECO:0000256" key="6">
    <source>
        <dbReference type="ARBA" id="ARBA00023136"/>
    </source>
</evidence>
<accession>A0A1V4INI8</accession>
<dbReference type="PANTHER" id="PTHR32322:SF18">
    <property type="entry name" value="S-ADENOSYLMETHIONINE_S-ADENOSYLHOMOCYSTEINE TRANSPORTER"/>
    <property type="match status" value="1"/>
</dbReference>
<comment type="subcellular location">
    <subcellularLocation>
        <location evidence="1">Cell membrane</location>
        <topology evidence="1">Multi-pass membrane protein</topology>
    </subcellularLocation>
</comment>
<dbReference type="InterPro" id="IPR000620">
    <property type="entry name" value="EamA_dom"/>
</dbReference>
<keyword evidence="6 7" id="KW-0472">Membrane</keyword>
<feature type="transmembrane region" description="Helical" evidence="7">
    <location>
        <begin position="254"/>
        <end position="278"/>
    </location>
</feature>
<gene>
    <name evidence="9" type="primary">eamA_2</name>
    <name evidence="9" type="ORF">CLCHR_23950</name>
</gene>
<feature type="domain" description="EamA" evidence="8">
    <location>
        <begin position="26"/>
        <end position="155"/>
    </location>
</feature>
<dbReference type="GO" id="GO:0005886">
    <property type="term" value="C:plasma membrane"/>
    <property type="evidence" value="ECO:0007669"/>
    <property type="project" value="UniProtKB-SubCell"/>
</dbReference>